<feature type="region of interest" description="Disordered" evidence="4">
    <location>
        <begin position="746"/>
        <end position="770"/>
    </location>
</feature>
<name>A0A6B0QRC8_9CETA</name>
<comment type="subcellular location">
    <subcellularLocation>
        <location evidence="1">Nucleus</location>
    </subcellularLocation>
</comment>
<feature type="region of interest" description="Disordered" evidence="4">
    <location>
        <begin position="788"/>
        <end position="824"/>
    </location>
</feature>
<feature type="compositionally biased region" description="Polar residues" evidence="4">
    <location>
        <begin position="1425"/>
        <end position="1437"/>
    </location>
</feature>
<dbReference type="InterPro" id="IPR024146">
    <property type="entry name" value="Claspin"/>
</dbReference>
<keyword evidence="2" id="KW-0597">Phosphoprotein</keyword>
<feature type="compositionally biased region" description="Basic and acidic residues" evidence="4">
    <location>
        <begin position="1074"/>
        <end position="1083"/>
    </location>
</feature>
<reference evidence="5" key="1">
    <citation type="submission" date="2019-10" db="EMBL/GenBank/DDBJ databases">
        <title>The sequence and de novo assembly of the wild yak genome.</title>
        <authorList>
            <person name="Liu Y."/>
        </authorList>
    </citation>
    <scope>NUCLEOTIDE SEQUENCE [LARGE SCALE GENOMIC DNA]</scope>
    <source>
        <strain evidence="5">WY2019</strain>
    </source>
</reference>
<dbReference type="GO" id="GO:0010997">
    <property type="term" value="F:anaphase-promoting complex binding"/>
    <property type="evidence" value="ECO:0007669"/>
    <property type="project" value="TreeGrafter"/>
</dbReference>
<keyword evidence="3" id="KW-0539">Nucleus</keyword>
<feature type="compositionally biased region" description="Acidic residues" evidence="4">
    <location>
        <begin position="1122"/>
        <end position="1135"/>
    </location>
</feature>
<evidence type="ECO:0000256" key="3">
    <source>
        <dbReference type="ARBA" id="ARBA00023242"/>
    </source>
</evidence>
<dbReference type="Pfam" id="PF15546">
    <property type="entry name" value="DUF4653"/>
    <property type="match status" value="1"/>
</dbReference>
<feature type="compositionally biased region" description="Low complexity" evidence="4">
    <location>
        <begin position="1450"/>
        <end position="1462"/>
    </location>
</feature>
<dbReference type="Proteomes" id="UP000322234">
    <property type="component" value="Unassembled WGS sequence"/>
</dbReference>
<feature type="compositionally biased region" description="Basic and acidic residues" evidence="4">
    <location>
        <begin position="517"/>
        <end position="537"/>
    </location>
</feature>
<evidence type="ECO:0008006" key="7">
    <source>
        <dbReference type="Google" id="ProtNLM"/>
    </source>
</evidence>
<evidence type="ECO:0000313" key="6">
    <source>
        <dbReference type="Proteomes" id="UP000322234"/>
    </source>
</evidence>
<dbReference type="PANTHER" id="PTHR14396">
    <property type="entry name" value="CLASPIN"/>
    <property type="match status" value="1"/>
</dbReference>
<feature type="compositionally biased region" description="Basic and acidic residues" evidence="4">
    <location>
        <begin position="746"/>
        <end position="756"/>
    </location>
</feature>
<evidence type="ECO:0000256" key="1">
    <source>
        <dbReference type="ARBA" id="ARBA00004123"/>
    </source>
</evidence>
<dbReference type="GO" id="GO:0005634">
    <property type="term" value="C:nucleus"/>
    <property type="evidence" value="ECO:0007669"/>
    <property type="project" value="UniProtKB-SubCell"/>
</dbReference>
<organism evidence="5 6">
    <name type="scientific">Bos mutus</name>
    <name type="common">wild yak</name>
    <dbReference type="NCBI Taxonomy" id="72004"/>
    <lineage>
        <taxon>Eukaryota</taxon>
        <taxon>Metazoa</taxon>
        <taxon>Chordata</taxon>
        <taxon>Craniata</taxon>
        <taxon>Vertebrata</taxon>
        <taxon>Euteleostomi</taxon>
        <taxon>Mammalia</taxon>
        <taxon>Eutheria</taxon>
        <taxon>Laurasiatheria</taxon>
        <taxon>Artiodactyla</taxon>
        <taxon>Ruminantia</taxon>
        <taxon>Pecora</taxon>
        <taxon>Bovidae</taxon>
        <taxon>Bovinae</taxon>
        <taxon>Bos</taxon>
    </lineage>
</organism>
<dbReference type="EMBL" id="VBQZ03000004">
    <property type="protein sequence ID" value="MXQ80448.1"/>
    <property type="molecule type" value="Genomic_DNA"/>
</dbReference>
<sequence>MGAWSHVESLLRIGANHRGRGLHSGWARKLERRCLAGDGGSGRVLTSKGTGDLFRPEWRAEETGVMTGEVVSEVHLEINDSKLISQEETDSPSDSGQGSCETIGPLSEQDSDEEIFVSRKLKSRKVLQESDSEREDPVSPEKTTYDAAEEEDKENLCAGKNGEARRIHKTLADSDESDVEESLCQENSETQMTPCLEMGLQSENSVDFTVDRKISKKPMCGKEGIGGKAKVKSKRRLEKEERKMEKIRQLKKKETKNKEDDVKQPFNDSGCLLVDKDLFETGLEEEDHSPLEDEESLESIRAAVKNKVKKHKAKLSLESGVYSFEEETELSKGTTRKERKAAKLSKEALKKLHSETQRLIRESALNLPYHMPENKTVHEFFKRKPRPTCQGNAMALLKSTKYQASHHKETIDTENTTEVNGDHHSKDSAQTTGAGCEMEINALPAVSKEPQITAKSDEPCGKDLTGSEELEVPEKQEQSDARPPPGDVSVARQECSVLGNKDSEEHQTEGLVAPEPHALEEEKGLRKTEAADEKAEEPSQQNGSTAAVPPEKARRFTVDRLRQLGVDVFRKPQLGADRDSFVILEEPETNRELEALKQRFWKHANPTARPRAGQKVNVNIIVKDVGADGKEELKADVVPVTLAAEKLDGASHTKPGEKLQVLKAKLQEAMKLRRLEERQKRQALLKKSDLSKRLMSMFDCRRDFRVRDEGSSCVLNLSAFSSFSPMEHLQFTTAEFLLGGEEIETKDEKEIDKGNDDGSGEIGKSVGLSVPKPLSSDSTFLLFKDSSSKMGYSPSEEKSEIDENSGKRPSKLDEDDSCSLLTKESSHNSSFELIGSTLPSYQPCNRQTGRGTSLFPTAGGFRSPSPGLFRASLVSSASKSSGKLSEPSLPIEDSQDLYNASPEPKTLFLGAGDFQFCLEDDTQSQLLDADGFLNVRNHRNQYQDLKPRLPLASMDENAMDANMDELLDLCTGKFASQAEKLLPGKSDKKENMEELLDLCSGKFTSQDASTLDPSELNKQEKESSLGDPMEEALALCSGSFPTDREEEGEEEEFGDFRLVPNDNEFDSDEDEHSESDKEDLTPEDREDDDEEDLLQQSEKSKRQMRLKKYLEDEAEVSGSDMGSEDEYDGEELDEYEEDVIDEVLPSDEELQSQVKKIHMKTVLDDDKRELRLYQERYLADGDLHSDGPGRMRRFRWKNIDDASQMDLFHRDSDDDQIEEQLDETEARWRKERIEREQWLRDHAQQGKIAAEDEEEIGEDSQFMMLAKKVTAKALQKNVSHTVVIQESKSLFRNPFEAIKPGSDNQLKTGSLLNQPKAVLQKLAALSDLNPSAPRNSRNFVFHTLSPVKAEAAKESSKPRGQKRGYQMFAIQPGVAEGAQFLGGPPPGVCPPELQPDSNSNFMTSAKDANENWHGMPGQVEPVVMRSSSKLPSDNQDFQAPGLPEGEIRSPPEGAEIPGAGPEKTGGASTVCSPLEDNGYASSSLSVDSPSRSPESACGTPPGPPDHLLPSVAQAVQQLQAQERYKEQEKEKHHVHLVMYRRLALLQWIRGLQHQLVDQQARLQESFDTILDNRKELIRCLQQRAVPSGPRGQD</sequence>
<feature type="compositionally biased region" description="Low complexity" evidence="4">
    <location>
        <begin position="1481"/>
        <end position="1495"/>
    </location>
</feature>
<feature type="compositionally biased region" description="Acidic residues" evidence="4">
    <location>
        <begin position="1044"/>
        <end position="1053"/>
    </location>
</feature>
<feature type="region of interest" description="Disordered" evidence="4">
    <location>
        <begin position="217"/>
        <end position="266"/>
    </location>
</feature>
<dbReference type="InterPro" id="IPR027812">
    <property type="entry name" value="DUF4653"/>
</dbReference>
<feature type="compositionally biased region" description="Acidic residues" evidence="4">
    <location>
        <begin position="173"/>
        <end position="183"/>
    </location>
</feature>
<dbReference type="PANTHER" id="PTHR14396:SF10">
    <property type="entry name" value="CLASPIN"/>
    <property type="match status" value="1"/>
</dbReference>
<feature type="region of interest" description="Disordered" evidence="4">
    <location>
        <begin position="1424"/>
        <end position="1508"/>
    </location>
</feature>
<keyword evidence="6" id="KW-1185">Reference proteome</keyword>
<feature type="compositionally biased region" description="Polar residues" evidence="4">
    <location>
        <begin position="82"/>
        <end position="100"/>
    </location>
</feature>
<protein>
    <recommendedName>
        <fullName evidence="7">Claspin</fullName>
    </recommendedName>
</protein>
<gene>
    <name evidence="5" type="ORF">E5288_WYG006160</name>
</gene>
<evidence type="ECO:0000256" key="2">
    <source>
        <dbReference type="ARBA" id="ARBA00022553"/>
    </source>
</evidence>
<feature type="compositionally biased region" description="Acidic residues" evidence="4">
    <location>
        <begin position="1084"/>
        <end position="1093"/>
    </location>
</feature>
<accession>A0A6B0QRC8</accession>
<proteinExistence type="predicted"/>
<feature type="compositionally biased region" description="Basic and acidic residues" evidence="4">
    <location>
        <begin position="1015"/>
        <end position="1024"/>
    </location>
</feature>
<feature type="region of interest" description="Disordered" evidence="4">
    <location>
        <begin position="1006"/>
        <end position="1135"/>
    </location>
</feature>
<evidence type="ECO:0000256" key="4">
    <source>
        <dbReference type="SAM" id="MobiDB-lite"/>
    </source>
</evidence>
<dbReference type="GO" id="GO:0033314">
    <property type="term" value="P:mitotic DNA replication checkpoint signaling"/>
    <property type="evidence" value="ECO:0007669"/>
    <property type="project" value="TreeGrafter"/>
</dbReference>
<evidence type="ECO:0000313" key="5">
    <source>
        <dbReference type="EMBL" id="MXQ80448.1"/>
    </source>
</evidence>
<comment type="caution">
    <text evidence="5">The sequence shown here is derived from an EMBL/GenBank/DDBJ whole genome shotgun (WGS) entry which is preliminary data.</text>
</comment>
<feature type="region of interest" description="Disordered" evidence="4">
    <location>
        <begin position="81"/>
        <end position="192"/>
    </location>
</feature>
<dbReference type="GO" id="GO:0007095">
    <property type="term" value="P:mitotic G2 DNA damage checkpoint signaling"/>
    <property type="evidence" value="ECO:0007669"/>
    <property type="project" value="TreeGrafter"/>
</dbReference>
<feature type="region of interest" description="Disordered" evidence="4">
    <location>
        <begin position="400"/>
        <end position="553"/>
    </location>
</feature>
<feature type="compositionally biased region" description="Basic and acidic residues" evidence="4">
    <location>
        <begin position="237"/>
        <end position="248"/>
    </location>
</feature>
<feature type="compositionally biased region" description="Acidic residues" evidence="4">
    <location>
        <begin position="1063"/>
        <end position="1073"/>
    </location>
</feature>